<dbReference type="UniPathway" id="UPA00588">
    <property type="reaction ID" value="UER00649"/>
</dbReference>
<dbReference type="PANTHER" id="PTHR23359">
    <property type="entry name" value="NUCLEOTIDE KINASE"/>
    <property type="match status" value="1"/>
</dbReference>
<feature type="binding site" evidence="5">
    <location>
        <position position="167"/>
    </location>
    <ligand>
        <name>AMP</name>
        <dbReference type="ChEBI" id="CHEBI:456215"/>
    </ligand>
</feature>
<organism evidence="9 10">
    <name type="scientific">Candidatus Woesebacteria bacterium RBG_13_34_9</name>
    <dbReference type="NCBI Taxonomy" id="1802477"/>
    <lineage>
        <taxon>Bacteria</taxon>
        <taxon>Candidatus Woeseibacteriota</taxon>
    </lineage>
</organism>
<evidence type="ECO:0000256" key="4">
    <source>
        <dbReference type="ARBA" id="ARBA00022777"/>
    </source>
</evidence>
<keyword evidence="2 5" id="KW-0545">Nucleotide biosynthesis</keyword>
<comment type="pathway">
    <text evidence="5">Purine metabolism; AMP biosynthesis via salvage pathway; AMP from ADP: step 1/1.</text>
</comment>
<evidence type="ECO:0000313" key="10">
    <source>
        <dbReference type="Proteomes" id="UP000179219"/>
    </source>
</evidence>
<feature type="binding site" evidence="5">
    <location>
        <position position="149"/>
    </location>
    <ligand>
        <name>Zn(2+)</name>
        <dbReference type="ChEBI" id="CHEBI:29105"/>
        <note>structural</note>
    </ligand>
</feature>
<evidence type="ECO:0000256" key="5">
    <source>
        <dbReference type="HAMAP-Rule" id="MF_00235"/>
    </source>
</evidence>
<dbReference type="InterPro" id="IPR027417">
    <property type="entry name" value="P-loop_NTPase"/>
</dbReference>
<dbReference type="GO" id="GO:0005524">
    <property type="term" value="F:ATP binding"/>
    <property type="evidence" value="ECO:0007669"/>
    <property type="project" value="UniProtKB-UniRule"/>
</dbReference>
<evidence type="ECO:0000256" key="3">
    <source>
        <dbReference type="ARBA" id="ARBA00022741"/>
    </source>
</evidence>
<evidence type="ECO:0000313" key="9">
    <source>
        <dbReference type="EMBL" id="OGM09449.1"/>
    </source>
</evidence>
<dbReference type="GO" id="GO:0004017">
    <property type="term" value="F:AMP kinase activity"/>
    <property type="evidence" value="ECO:0007669"/>
    <property type="project" value="UniProtKB-UniRule"/>
</dbReference>
<dbReference type="Pfam" id="PF05191">
    <property type="entry name" value="ADK_lid"/>
    <property type="match status" value="1"/>
</dbReference>
<keyword evidence="3 5" id="KW-0547">Nucleotide-binding</keyword>
<comment type="similarity">
    <text evidence="5 6">Belongs to the adenylate kinase family.</text>
</comment>
<dbReference type="GO" id="GO:0044209">
    <property type="term" value="P:AMP salvage"/>
    <property type="evidence" value="ECO:0007669"/>
    <property type="project" value="UniProtKB-UniRule"/>
</dbReference>
<evidence type="ECO:0000259" key="8">
    <source>
        <dbReference type="Pfam" id="PF05191"/>
    </source>
</evidence>
<dbReference type="NCBIfam" id="TIGR01351">
    <property type="entry name" value="adk"/>
    <property type="match status" value="1"/>
</dbReference>
<feature type="binding site" evidence="5">
    <location>
        <position position="147"/>
    </location>
    <ligand>
        <name>Zn(2+)</name>
        <dbReference type="ChEBI" id="CHEBI:29105"/>
        <note>structural</note>
    </ligand>
</feature>
<comment type="subunit">
    <text evidence="5 7">Monomer.</text>
</comment>
<comment type="caution">
    <text evidence="9">The sequence shown here is derived from an EMBL/GenBank/DDBJ whole genome shotgun (WGS) entry which is preliminary data.</text>
</comment>
<evidence type="ECO:0000256" key="2">
    <source>
        <dbReference type="ARBA" id="ARBA00022727"/>
    </source>
</evidence>
<feature type="binding site" evidence="5">
    <location>
        <begin position="53"/>
        <end position="55"/>
    </location>
    <ligand>
        <name>AMP</name>
        <dbReference type="ChEBI" id="CHEBI:456215"/>
    </ligand>
</feature>
<evidence type="ECO:0000256" key="6">
    <source>
        <dbReference type="RuleBase" id="RU003330"/>
    </source>
</evidence>
<feature type="binding site" evidence="5">
    <location>
        <position position="89"/>
    </location>
    <ligand>
        <name>AMP</name>
        <dbReference type="ChEBI" id="CHEBI:456215"/>
    </ligand>
</feature>
<dbReference type="SUPFAM" id="SSF52540">
    <property type="entry name" value="P-loop containing nucleoside triphosphate hydrolases"/>
    <property type="match status" value="1"/>
</dbReference>
<feature type="binding site" evidence="5">
    <location>
        <position position="31"/>
    </location>
    <ligand>
        <name>AMP</name>
        <dbReference type="ChEBI" id="CHEBI:456215"/>
    </ligand>
</feature>
<keyword evidence="5" id="KW-0862">Zinc</keyword>
<feature type="binding site" evidence="5">
    <location>
        <begin position="82"/>
        <end position="85"/>
    </location>
    <ligand>
        <name>AMP</name>
        <dbReference type="ChEBI" id="CHEBI:456215"/>
    </ligand>
</feature>
<feature type="domain" description="Adenylate kinase active site lid" evidence="8">
    <location>
        <begin position="124"/>
        <end position="158"/>
    </location>
</feature>
<feature type="binding site" evidence="5">
    <location>
        <begin position="10"/>
        <end position="15"/>
    </location>
    <ligand>
        <name>ATP</name>
        <dbReference type="ChEBI" id="CHEBI:30616"/>
    </ligand>
</feature>
<protein>
    <recommendedName>
        <fullName evidence="5 7">Adenylate kinase</fullName>
        <shortName evidence="5">AK</shortName>
        <ecNumber evidence="5 7">2.7.4.3</ecNumber>
    </recommendedName>
    <alternativeName>
        <fullName evidence="5">ATP-AMP transphosphorylase</fullName>
    </alternativeName>
    <alternativeName>
        <fullName evidence="5">ATP:AMP phosphotransferase</fullName>
    </alternativeName>
    <alternativeName>
        <fullName evidence="5">Adenylate monophosphate kinase</fullName>
    </alternativeName>
</protein>
<comment type="domain">
    <text evidence="5">Consists of three domains, a large central CORE domain and two small peripheral domains, NMPbind and LID, which undergo movements during catalysis. The LID domain closes over the site of phosphoryl transfer upon ATP binding. Assembling and dissambling the active center during each catalytic cycle provides an effective means to prevent ATP hydrolysis. Some bacteria have evolved a zinc-coordinating structure that stabilizes the LID domain.</text>
</comment>
<sequence length="215" mass="24875">MNIVLLGPPGSGKGTQSELISKKLRLFYLQTGELSRLWAKKDPRIKKIVDSGKLISEEEMTEYVKVYLEKNVPDGKNILFEGFPRFISQFNEYEKWLKSKNQQIDAVIYLSLSEEGAIKRLSSRRICKKCGEVYNLITNPPENPDKCKCGGSLVQRKDDNDRSVKVRFRYYRNNTKKLIDYLDKKGRLISVDADRPVDTIFKDILKRLGVNDGYR</sequence>
<dbReference type="InterPro" id="IPR006259">
    <property type="entry name" value="Adenyl_kin_sub"/>
</dbReference>
<keyword evidence="5" id="KW-0479">Metal-binding</keyword>
<dbReference type="EC" id="2.7.4.3" evidence="5 7"/>
<dbReference type="InterPro" id="IPR000850">
    <property type="entry name" value="Adenylat/UMP-CMP_kin"/>
</dbReference>
<dbReference type="SUPFAM" id="SSF57774">
    <property type="entry name" value="Microbial and mitochondrial ADK, insert 'zinc finger' domain"/>
    <property type="match status" value="1"/>
</dbReference>
<comment type="function">
    <text evidence="5">Catalyzes the reversible transfer of the terminal phosphate group between ATP and AMP. Plays an important role in cellular energy homeostasis and in adenine nucleotide metabolism.</text>
</comment>
<feature type="binding site" evidence="5">
    <location>
        <position position="130"/>
    </location>
    <ligand>
        <name>Zn(2+)</name>
        <dbReference type="ChEBI" id="CHEBI:29105"/>
        <note>structural</note>
    </ligand>
</feature>
<accession>A0A1F7X417</accession>
<dbReference type="HAMAP" id="MF_00235">
    <property type="entry name" value="Adenylate_kinase_Adk"/>
    <property type="match status" value="1"/>
</dbReference>
<dbReference type="PRINTS" id="PR00094">
    <property type="entry name" value="ADENYLTKNASE"/>
</dbReference>
<comment type="caution">
    <text evidence="5">Lacks conserved residue(s) required for the propagation of feature annotation.</text>
</comment>
<reference evidence="9 10" key="1">
    <citation type="journal article" date="2016" name="Nat. Commun.">
        <title>Thousands of microbial genomes shed light on interconnected biogeochemical processes in an aquifer system.</title>
        <authorList>
            <person name="Anantharaman K."/>
            <person name="Brown C.T."/>
            <person name="Hug L.A."/>
            <person name="Sharon I."/>
            <person name="Castelle C.J."/>
            <person name="Probst A.J."/>
            <person name="Thomas B.C."/>
            <person name="Singh A."/>
            <person name="Wilkins M.J."/>
            <person name="Karaoz U."/>
            <person name="Brodie E.L."/>
            <person name="Williams K.H."/>
            <person name="Hubbard S.S."/>
            <person name="Banfield J.F."/>
        </authorList>
    </citation>
    <scope>NUCLEOTIDE SEQUENCE [LARGE SCALE GENOMIC DNA]</scope>
</reference>
<dbReference type="GO" id="GO:0008270">
    <property type="term" value="F:zinc ion binding"/>
    <property type="evidence" value="ECO:0007669"/>
    <property type="project" value="UniProtKB-UniRule"/>
</dbReference>
<feature type="binding site" evidence="5">
    <location>
        <begin position="133"/>
        <end position="134"/>
    </location>
    <ligand>
        <name>ATP</name>
        <dbReference type="ChEBI" id="CHEBI:30616"/>
    </ligand>
</feature>
<comment type="catalytic activity">
    <reaction evidence="5 7">
        <text>AMP + ATP = 2 ADP</text>
        <dbReference type="Rhea" id="RHEA:12973"/>
        <dbReference type="ChEBI" id="CHEBI:30616"/>
        <dbReference type="ChEBI" id="CHEBI:456215"/>
        <dbReference type="ChEBI" id="CHEBI:456216"/>
        <dbReference type="EC" id="2.7.4.3"/>
    </reaction>
</comment>
<dbReference type="CDD" id="cd01428">
    <property type="entry name" value="ADK"/>
    <property type="match status" value="1"/>
</dbReference>
<feature type="binding site" evidence="5">
    <location>
        <position position="195"/>
    </location>
    <ligand>
        <name>ATP</name>
        <dbReference type="ChEBI" id="CHEBI:30616"/>
    </ligand>
</feature>
<feature type="binding site" evidence="5">
    <location>
        <position position="156"/>
    </location>
    <ligand>
        <name>AMP</name>
        <dbReference type="ChEBI" id="CHEBI:456215"/>
    </ligand>
</feature>
<dbReference type="InterPro" id="IPR007862">
    <property type="entry name" value="Adenylate_kinase_lid-dom"/>
</dbReference>
<feature type="binding site" evidence="5">
    <location>
        <position position="127"/>
    </location>
    <ligand>
        <name>Zn(2+)</name>
        <dbReference type="ChEBI" id="CHEBI:29105"/>
        <note>structural</note>
    </ligand>
</feature>
<dbReference type="Gene3D" id="3.40.50.300">
    <property type="entry name" value="P-loop containing nucleotide triphosphate hydrolases"/>
    <property type="match status" value="1"/>
</dbReference>
<keyword evidence="4 5" id="KW-0418">Kinase</keyword>
<dbReference type="EMBL" id="MGFP01000023">
    <property type="protein sequence ID" value="OGM09449.1"/>
    <property type="molecule type" value="Genomic_DNA"/>
</dbReference>
<keyword evidence="1 5" id="KW-0808">Transferase</keyword>
<feature type="binding site" evidence="5">
    <location>
        <position position="36"/>
    </location>
    <ligand>
        <name>AMP</name>
        <dbReference type="ChEBI" id="CHEBI:456215"/>
    </ligand>
</feature>
<name>A0A1F7X417_9BACT</name>
<comment type="subcellular location">
    <subcellularLocation>
        <location evidence="5 7">Cytoplasm</location>
    </subcellularLocation>
</comment>
<keyword evidence="5 7" id="KW-0067">ATP-binding</keyword>
<dbReference type="Proteomes" id="UP000179219">
    <property type="component" value="Unassembled WGS sequence"/>
</dbReference>
<gene>
    <name evidence="5" type="primary">adk</name>
    <name evidence="9" type="ORF">A2159_00760</name>
</gene>
<dbReference type="AlphaFoldDB" id="A0A1F7X417"/>
<proteinExistence type="inferred from homology"/>
<dbReference type="Pfam" id="PF00406">
    <property type="entry name" value="ADK"/>
    <property type="match status" value="1"/>
</dbReference>
<evidence type="ECO:0000256" key="7">
    <source>
        <dbReference type="RuleBase" id="RU003331"/>
    </source>
</evidence>
<feature type="binding site" evidence="5">
    <location>
        <position position="124"/>
    </location>
    <ligand>
        <name>ATP</name>
        <dbReference type="ChEBI" id="CHEBI:30616"/>
    </ligand>
</feature>
<dbReference type="GO" id="GO:0005737">
    <property type="term" value="C:cytoplasm"/>
    <property type="evidence" value="ECO:0007669"/>
    <property type="project" value="UniProtKB-SubCell"/>
</dbReference>
<keyword evidence="5" id="KW-0963">Cytoplasm</keyword>
<evidence type="ECO:0000256" key="1">
    <source>
        <dbReference type="ARBA" id="ARBA00022679"/>
    </source>
</evidence>
<dbReference type="InterPro" id="IPR036193">
    <property type="entry name" value="ADK_active_lid_dom_sf"/>
</dbReference>